<accession>A0A8C5SE46</accession>
<evidence type="ECO:0000259" key="1">
    <source>
        <dbReference type="Pfam" id="PF22961"/>
    </source>
</evidence>
<dbReference type="InterPro" id="IPR039016">
    <property type="entry name" value="RECK"/>
</dbReference>
<dbReference type="Proteomes" id="UP000694406">
    <property type="component" value="Unplaced"/>
</dbReference>
<organism evidence="2 3">
    <name type="scientific">Laticauda laticaudata</name>
    <name type="common">Blue-ringed sea krait</name>
    <name type="synonym">Blue-lipped sea krait</name>
    <dbReference type="NCBI Taxonomy" id="8630"/>
    <lineage>
        <taxon>Eukaryota</taxon>
        <taxon>Metazoa</taxon>
        <taxon>Chordata</taxon>
        <taxon>Craniata</taxon>
        <taxon>Vertebrata</taxon>
        <taxon>Euteleostomi</taxon>
        <taxon>Lepidosauria</taxon>
        <taxon>Squamata</taxon>
        <taxon>Bifurcata</taxon>
        <taxon>Unidentata</taxon>
        <taxon>Episquamata</taxon>
        <taxon>Toxicofera</taxon>
        <taxon>Serpentes</taxon>
        <taxon>Colubroidea</taxon>
        <taxon>Elapidae</taxon>
        <taxon>Laticaudinae</taxon>
        <taxon>Laticauda</taxon>
    </lineage>
</organism>
<dbReference type="PANTHER" id="PTHR13487:SF3">
    <property type="entry name" value="REVERSION-INDUCING CYSTEINE-RICH PROTEIN WITH KAZAL MOTIFS"/>
    <property type="match status" value="1"/>
</dbReference>
<dbReference type="GO" id="GO:0001955">
    <property type="term" value="P:blood vessel maturation"/>
    <property type="evidence" value="ECO:0007669"/>
    <property type="project" value="TreeGrafter"/>
</dbReference>
<dbReference type="GO" id="GO:0008191">
    <property type="term" value="F:metalloendopeptidase inhibitor activity"/>
    <property type="evidence" value="ECO:0007669"/>
    <property type="project" value="InterPro"/>
</dbReference>
<reference evidence="2" key="2">
    <citation type="submission" date="2025-09" db="UniProtKB">
        <authorList>
            <consortium name="Ensembl"/>
        </authorList>
    </citation>
    <scope>IDENTIFICATION</scope>
</reference>
<sequence length="140" mass="15680">PEYCPESMVEVWGCINSSLPGVLKKSDGWVGLGCCELAIAIECRQACKQASSKNDILKICRKEYEVMGSVCCNYAGHQTNCWEYCQAIFRTDTSPGPSQIKTLENYCVSVSPMLLNCVNNYTQSYPMRNSTDSKYMTKKL</sequence>
<reference evidence="2" key="1">
    <citation type="submission" date="2025-08" db="UniProtKB">
        <authorList>
            <consortium name="Ensembl"/>
        </authorList>
    </citation>
    <scope>IDENTIFICATION</scope>
</reference>
<dbReference type="GO" id="GO:0005886">
    <property type="term" value="C:plasma membrane"/>
    <property type="evidence" value="ECO:0007669"/>
    <property type="project" value="TreeGrafter"/>
</dbReference>
<dbReference type="Ensembl" id="ENSLLTT00000015155.1">
    <property type="protein sequence ID" value="ENSLLTP00000014581.1"/>
    <property type="gene ID" value="ENSLLTG00000011163.1"/>
</dbReference>
<dbReference type="InterPro" id="IPR055110">
    <property type="entry name" value="RECK-like_N"/>
</dbReference>
<dbReference type="GO" id="GO:0002040">
    <property type="term" value="P:sprouting angiogenesis"/>
    <property type="evidence" value="ECO:0007669"/>
    <property type="project" value="TreeGrafter"/>
</dbReference>
<keyword evidence="3" id="KW-1185">Reference proteome</keyword>
<dbReference type="PANTHER" id="PTHR13487">
    <property type="entry name" value="SERINE PROTEASE INHIBITOR"/>
    <property type="match status" value="1"/>
</dbReference>
<evidence type="ECO:0000313" key="3">
    <source>
        <dbReference type="Proteomes" id="UP000694406"/>
    </source>
</evidence>
<proteinExistence type="predicted"/>
<feature type="domain" description="Reversion-inducing cysteine-rich with Kazal motifs N-terminal" evidence="1">
    <location>
        <begin position="26"/>
        <end position="73"/>
    </location>
</feature>
<protein>
    <recommendedName>
        <fullName evidence="1">Reversion-inducing cysteine-rich with Kazal motifs N-terminal domain-containing protein</fullName>
    </recommendedName>
</protein>
<dbReference type="Pfam" id="PF22961">
    <property type="entry name" value="RECK-like_N"/>
    <property type="match status" value="1"/>
</dbReference>
<dbReference type="GeneTree" id="ENSGT00390000018540"/>
<dbReference type="GO" id="GO:0030198">
    <property type="term" value="P:extracellular matrix organization"/>
    <property type="evidence" value="ECO:0007669"/>
    <property type="project" value="TreeGrafter"/>
</dbReference>
<name>A0A8C5SE46_LATLA</name>
<evidence type="ECO:0000313" key="2">
    <source>
        <dbReference type="Ensembl" id="ENSLLTP00000014581.1"/>
    </source>
</evidence>
<dbReference type="AlphaFoldDB" id="A0A8C5SE46"/>